<feature type="chain" id="PRO_5002968305" description="GerMN domain-containing protein" evidence="1">
    <location>
        <begin position="24"/>
        <end position="320"/>
    </location>
</feature>
<dbReference type="eggNOG" id="COG5401">
    <property type="taxonomic scope" value="Bacteria"/>
</dbReference>
<sequence>MKRIFCSFLAVLLLIGMAGCAKKGTDSSGYQIYYTNMEKTRLATESYHAQAADTGELIPELLDKMASPSAPAEHASVLASGVEITGNSLSDGQLTVTFNEEYQNLDPAAEILLRAAVVMTMTQMQEVRTVVFHIGNDVLRDISGEPVGAMTASMFLNAQVGTNSYRYASLSLYFSNKEGNKLVREVRNVHYSSNTTLERVVMEQLLKGPMNSQLLPVLPEDVSVISITVEDNLCTLNLSKEFLSVRDDDNLQPEVTIYSIVNSLCDMLGVERVQFQVEGQTNVLYKESLNLTGPFHRNSALIETAESTEAEQDAKPSIGL</sequence>
<dbReference type="AlphaFoldDB" id="C6LGM1"/>
<keyword evidence="4" id="KW-1185">Reference proteome</keyword>
<organism evidence="3 4">
    <name type="scientific">Marvinbryantia formatexigens DSM 14469</name>
    <dbReference type="NCBI Taxonomy" id="478749"/>
    <lineage>
        <taxon>Bacteria</taxon>
        <taxon>Bacillati</taxon>
        <taxon>Bacillota</taxon>
        <taxon>Clostridia</taxon>
        <taxon>Lachnospirales</taxon>
        <taxon>Lachnospiraceae</taxon>
        <taxon>Marvinbryantia</taxon>
    </lineage>
</organism>
<dbReference type="STRING" id="168384.SAMN05660368_00960"/>
<dbReference type="RefSeq" id="WP_006862566.1">
    <property type="nucleotide sequence ID" value="NZ_ACCL02000012.1"/>
</dbReference>
<name>C6LGM1_9FIRM</name>
<evidence type="ECO:0000313" key="3">
    <source>
        <dbReference type="EMBL" id="EET60221.1"/>
    </source>
</evidence>
<protein>
    <recommendedName>
        <fullName evidence="2">GerMN domain-containing protein</fullName>
    </recommendedName>
</protein>
<gene>
    <name evidence="3" type="ORF">BRYFOR_07781</name>
</gene>
<accession>C6LGM1</accession>
<evidence type="ECO:0000259" key="2">
    <source>
        <dbReference type="SMART" id="SM00909"/>
    </source>
</evidence>
<dbReference type="OrthoDB" id="9809406at2"/>
<dbReference type="Pfam" id="PF10646">
    <property type="entry name" value="Germane"/>
    <property type="match status" value="2"/>
</dbReference>
<feature type="domain" description="GerMN" evidence="2">
    <location>
        <begin position="198"/>
        <end position="286"/>
    </location>
</feature>
<evidence type="ECO:0000256" key="1">
    <source>
        <dbReference type="SAM" id="SignalP"/>
    </source>
</evidence>
<evidence type="ECO:0000313" key="4">
    <source>
        <dbReference type="Proteomes" id="UP000005561"/>
    </source>
</evidence>
<proteinExistence type="predicted"/>
<feature type="signal peptide" evidence="1">
    <location>
        <begin position="1"/>
        <end position="23"/>
    </location>
</feature>
<dbReference type="EMBL" id="ACCL02000012">
    <property type="protein sequence ID" value="EET60221.1"/>
    <property type="molecule type" value="Genomic_DNA"/>
</dbReference>
<dbReference type="SMART" id="SM00909">
    <property type="entry name" value="Germane"/>
    <property type="match status" value="2"/>
</dbReference>
<dbReference type="Proteomes" id="UP000005561">
    <property type="component" value="Unassembled WGS sequence"/>
</dbReference>
<keyword evidence="1" id="KW-0732">Signal</keyword>
<feature type="domain" description="GerMN" evidence="2">
    <location>
        <begin position="58"/>
        <end position="142"/>
    </location>
</feature>
<comment type="caution">
    <text evidence="3">The sequence shown here is derived from an EMBL/GenBank/DDBJ whole genome shotgun (WGS) entry which is preliminary data.</text>
</comment>
<reference evidence="3" key="1">
    <citation type="submission" date="2009-07" db="EMBL/GenBank/DDBJ databases">
        <authorList>
            <person name="Weinstock G."/>
            <person name="Sodergren E."/>
            <person name="Clifton S."/>
            <person name="Fulton L."/>
            <person name="Fulton B."/>
            <person name="Courtney L."/>
            <person name="Fronick C."/>
            <person name="Harrison M."/>
            <person name="Strong C."/>
            <person name="Farmer C."/>
            <person name="Delahaunty K."/>
            <person name="Markovic C."/>
            <person name="Hall O."/>
            <person name="Minx P."/>
            <person name="Tomlinson C."/>
            <person name="Mitreva M."/>
            <person name="Nelson J."/>
            <person name="Hou S."/>
            <person name="Wollam A."/>
            <person name="Pepin K.H."/>
            <person name="Johnson M."/>
            <person name="Bhonagiri V."/>
            <person name="Nash W.E."/>
            <person name="Warren W."/>
            <person name="Chinwalla A."/>
            <person name="Mardis E.R."/>
            <person name="Wilson R.K."/>
        </authorList>
    </citation>
    <scope>NUCLEOTIDE SEQUENCE [LARGE SCALE GENOMIC DNA]</scope>
    <source>
        <strain evidence="3">DSM 14469</strain>
    </source>
</reference>
<dbReference type="PROSITE" id="PS51257">
    <property type="entry name" value="PROKAR_LIPOPROTEIN"/>
    <property type="match status" value="1"/>
</dbReference>
<dbReference type="InterPro" id="IPR019606">
    <property type="entry name" value="GerMN"/>
</dbReference>